<keyword evidence="2" id="KW-0472">Membrane</keyword>
<dbReference type="EMBL" id="BOPH01000073">
    <property type="protein sequence ID" value="GIJ70214.1"/>
    <property type="molecule type" value="Genomic_DNA"/>
</dbReference>
<organism evidence="3 4">
    <name type="scientific">Virgisporangium ochraceum</name>
    <dbReference type="NCBI Taxonomy" id="65505"/>
    <lineage>
        <taxon>Bacteria</taxon>
        <taxon>Bacillati</taxon>
        <taxon>Actinomycetota</taxon>
        <taxon>Actinomycetes</taxon>
        <taxon>Micromonosporales</taxon>
        <taxon>Micromonosporaceae</taxon>
        <taxon>Virgisporangium</taxon>
    </lineage>
</organism>
<sequence length="302" mass="34610">MALDTANHDEASASSLPPDRPNRGIADIVALVVGLVSGTAGLAGLSAGTNRRLLFLLCIALLFFVVVRFWHRYYVARNRRLRQQLAAANKRQRQYVEALVRTMDWETSLFRDRIKITIHIGQVDAEDRVVEEWHTTPKPQLTHRAYRPIIPTDDERVVRLAEIGFTCGLTDQAGKITVLPLVEKARYLRVWLMFEPAWRTPVDWVSTYQPVGLWKRLRDTGTDRLGWQDRLPTMNNGASSLDNIEIHFIFPPSTRKPGLVERQGWGSTSDPEPTPSGHWRIVWNDPNPAGRQYNWELTQQRD</sequence>
<evidence type="ECO:0000313" key="3">
    <source>
        <dbReference type="EMBL" id="GIJ70214.1"/>
    </source>
</evidence>
<dbReference type="Proteomes" id="UP000635606">
    <property type="component" value="Unassembled WGS sequence"/>
</dbReference>
<keyword evidence="4" id="KW-1185">Reference proteome</keyword>
<comment type="caution">
    <text evidence="3">The sequence shown here is derived from an EMBL/GenBank/DDBJ whole genome shotgun (WGS) entry which is preliminary data.</text>
</comment>
<reference evidence="3" key="1">
    <citation type="submission" date="2021-01" db="EMBL/GenBank/DDBJ databases">
        <title>Whole genome shotgun sequence of Virgisporangium ochraceum NBRC 16418.</title>
        <authorList>
            <person name="Komaki H."/>
            <person name="Tamura T."/>
        </authorList>
    </citation>
    <scope>NUCLEOTIDE SEQUENCE</scope>
    <source>
        <strain evidence="3">NBRC 16418</strain>
    </source>
</reference>
<proteinExistence type="predicted"/>
<name>A0A8J3ZUM5_9ACTN</name>
<feature type="transmembrane region" description="Helical" evidence="2">
    <location>
        <begin position="28"/>
        <end position="47"/>
    </location>
</feature>
<evidence type="ECO:0000256" key="2">
    <source>
        <dbReference type="SAM" id="Phobius"/>
    </source>
</evidence>
<accession>A0A8J3ZUM5</accession>
<evidence type="ECO:0000256" key="1">
    <source>
        <dbReference type="SAM" id="MobiDB-lite"/>
    </source>
</evidence>
<keyword evidence="2" id="KW-1133">Transmembrane helix</keyword>
<feature type="transmembrane region" description="Helical" evidence="2">
    <location>
        <begin position="53"/>
        <end position="70"/>
    </location>
</feature>
<evidence type="ECO:0000313" key="4">
    <source>
        <dbReference type="Proteomes" id="UP000635606"/>
    </source>
</evidence>
<protein>
    <submittedName>
        <fullName evidence="3">Uncharacterized protein</fullName>
    </submittedName>
</protein>
<feature type="region of interest" description="Disordered" evidence="1">
    <location>
        <begin position="258"/>
        <end position="302"/>
    </location>
</feature>
<gene>
    <name evidence="3" type="ORF">Voc01_051310</name>
</gene>
<dbReference type="RefSeq" id="WP_203930118.1">
    <property type="nucleotide sequence ID" value="NZ_BOPH01000073.1"/>
</dbReference>
<keyword evidence="2" id="KW-0812">Transmembrane</keyword>
<dbReference type="AlphaFoldDB" id="A0A8J3ZUM5"/>